<dbReference type="InterPro" id="IPR036097">
    <property type="entry name" value="HisK_dim/P_sf"/>
</dbReference>
<dbReference type="Gene3D" id="1.10.287.560">
    <property type="entry name" value="Histidine kinase CheA-like, homodimeric domain"/>
    <property type="match status" value="1"/>
</dbReference>
<evidence type="ECO:0000256" key="2">
    <source>
        <dbReference type="ARBA" id="ARBA00012438"/>
    </source>
</evidence>
<accession>A0A8I1MXL2</accession>
<keyword evidence="4" id="KW-0145">Chemotaxis</keyword>
<evidence type="ECO:0000256" key="8">
    <source>
        <dbReference type="ARBA" id="ARBA00022777"/>
    </source>
</evidence>
<dbReference type="Gene3D" id="2.30.30.40">
    <property type="entry name" value="SH3 Domains"/>
    <property type="match status" value="1"/>
</dbReference>
<evidence type="ECO:0000256" key="3">
    <source>
        <dbReference type="ARBA" id="ARBA00021495"/>
    </source>
</evidence>
<comment type="catalytic activity">
    <reaction evidence="1">
        <text>ATP + protein L-histidine = ADP + protein N-phospho-L-histidine.</text>
        <dbReference type="EC" id="2.7.13.3"/>
    </reaction>
</comment>
<evidence type="ECO:0000256" key="4">
    <source>
        <dbReference type="ARBA" id="ARBA00022500"/>
    </source>
</evidence>
<keyword evidence="5 12" id="KW-0597">Phosphoprotein</keyword>
<dbReference type="Pfam" id="PF01627">
    <property type="entry name" value="Hpt"/>
    <property type="match status" value="1"/>
</dbReference>
<dbReference type="PROSITE" id="PS50894">
    <property type="entry name" value="HPT"/>
    <property type="match status" value="1"/>
</dbReference>
<dbReference type="InterPro" id="IPR037006">
    <property type="entry name" value="CheA-like_homodim_sf"/>
</dbReference>
<dbReference type="Pfam" id="PF02518">
    <property type="entry name" value="HATPase_c"/>
    <property type="match status" value="1"/>
</dbReference>
<dbReference type="InterPro" id="IPR008207">
    <property type="entry name" value="Sig_transdc_His_kin_Hpt_dom"/>
</dbReference>
<dbReference type="InterPro" id="IPR051315">
    <property type="entry name" value="Bact_Chemotaxis_CheA"/>
</dbReference>
<dbReference type="GO" id="GO:0005524">
    <property type="term" value="F:ATP binding"/>
    <property type="evidence" value="ECO:0007669"/>
    <property type="project" value="UniProtKB-KW"/>
</dbReference>
<dbReference type="InterPro" id="IPR002545">
    <property type="entry name" value="CheW-lke_dom"/>
</dbReference>
<feature type="domain" description="CheW-like" evidence="14">
    <location>
        <begin position="606"/>
        <end position="738"/>
    </location>
</feature>
<keyword evidence="6" id="KW-0808">Transferase</keyword>
<dbReference type="GO" id="GO:0005737">
    <property type="term" value="C:cytoplasm"/>
    <property type="evidence" value="ECO:0007669"/>
    <property type="project" value="InterPro"/>
</dbReference>
<dbReference type="SMART" id="SM00260">
    <property type="entry name" value="CheW"/>
    <property type="match status" value="1"/>
</dbReference>
<dbReference type="AlphaFoldDB" id="A0A8I1MXL2"/>
<dbReference type="InterPro" id="IPR003594">
    <property type="entry name" value="HATPase_dom"/>
</dbReference>
<dbReference type="SUPFAM" id="SSF47226">
    <property type="entry name" value="Histidine-containing phosphotransfer domain, HPT domain"/>
    <property type="match status" value="1"/>
</dbReference>
<dbReference type="PRINTS" id="PR00344">
    <property type="entry name" value="BCTRLSENSOR"/>
</dbReference>
<dbReference type="InterPro" id="IPR004358">
    <property type="entry name" value="Sig_transdc_His_kin-like_C"/>
</dbReference>
<dbReference type="Gene3D" id="3.30.565.10">
    <property type="entry name" value="Histidine kinase-like ATPase, C-terminal domain"/>
    <property type="match status" value="1"/>
</dbReference>
<keyword evidence="10" id="KW-0902">Two-component regulatory system</keyword>
<dbReference type="CDD" id="cd00731">
    <property type="entry name" value="CheA_reg"/>
    <property type="match status" value="1"/>
</dbReference>
<dbReference type="Pfam" id="PF01584">
    <property type="entry name" value="CheW"/>
    <property type="match status" value="1"/>
</dbReference>
<dbReference type="FunFam" id="3.30.565.10:FF:000016">
    <property type="entry name" value="Chemotaxis protein CheA, putative"/>
    <property type="match status" value="1"/>
</dbReference>
<feature type="domain" description="HPt" evidence="15">
    <location>
        <begin position="3"/>
        <end position="120"/>
    </location>
</feature>
<dbReference type="Pfam" id="PF02895">
    <property type="entry name" value="H-kinase_dim"/>
    <property type="match status" value="1"/>
</dbReference>
<evidence type="ECO:0000313" key="16">
    <source>
        <dbReference type="EMBL" id="MBN8744199.1"/>
    </source>
</evidence>
<feature type="modified residue" description="Phosphohistidine" evidence="12">
    <location>
        <position position="63"/>
    </location>
</feature>
<reference evidence="16" key="1">
    <citation type="submission" date="2021-02" db="EMBL/GenBank/DDBJ databases">
        <title>Thiocyanate and organic carbon inputs drive convergent selection for specific autotrophic Afipia and Thiobacillus strains within complex microbiomes.</title>
        <authorList>
            <person name="Huddy R.J."/>
            <person name="Sachdeva R."/>
            <person name="Kadzinga F."/>
            <person name="Kantor R.S."/>
            <person name="Harrison S.T.L."/>
            <person name="Banfield J.F."/>
        </authorList>
    </citation>
    <scope>NUCLEOTIDE SEQUENCE</scope>
    <source>
        <strain evidence="16">SCN18_13_7_16_R3_B_64_19</strain>
    </source>
</reference>
<dbReference type="RefSeq" id="WP_276729707.1">
    <property type="nucleotide sequence ID" value="NZ_JAFKMR010000016.1"/>
</dbReference>
<keyword evidence="8" id="KW-0418">Kinase</keyword>
<dbReference type="Gene3D" id="1.20.120.160">
    <property type="entry name" value="HPT domain"/>
    <property type="match status" value="1"/>
</dbReference>
<keyword evidence="9" id="KW-0067">ATP-binding</keyword>
<evidence type="ECO:0000259" key="15">
    <source>
        <dbReference type="PROSITE" id="PS50894"/>
    </source>
</evidence>
<sequence>MSFEQQMQQAMRSFIVEAQDLLEGMERGLMELEPQGGADEVNDDANDEALDGEHINALFRAAHTIKGSAGLFGLDGIVRFTHHLESVLDQMRAGKLAVSSELVALLLQGRDHLAQLIDQIDSQGACIADTPEEQALVTRLQAAHRPAGGALVVAQQSPIARGPASEEAAPVTVVAHGSALTPSWHLSLRFGADSLRNGMDPLAFIRYLRGLGEIVGLVTLTDALPPLDAMDAETSYLGFEINFKSEASKEEIAAVFEFVQEDSTIRILPAHSRIADYVQLIRSLPEDDLRLGDILVQIGTLTQKELSDALDAQHDAQATGAPAAPLGEILVREGATHQPIVQAALDKQKQIKDKRSRDNQMLRVAADKLDALINLVGELVIASAGNALHAQNASQIEAAAQITRLVEDIRERALKLRMVEIGETFARFQRVVRDVSRELGKDIALVIEGADTEMDKTLVERIADPLMHLVRNSIDHGIESPEVRTARGKPAQGTLKLAARHDSGSILITVSDDGGGLNRERILAKAVERGLISTEAAAALPDAEVWALIFEPGFSTADAVTDLSGRGVGMDVVKRNIEAIRGSIDIQSSAGVGTQMHLRLPLTLAIIDGFLVQAAGRTFVLPLDAVIECMEFAPAQPQQGYINLRGEVLPLLHLREQLGLTDSAADSPNTRSNVVVAQIGGQRAGIVVDALLGEYQTVIKPLGALFAHLQGISGSTILGNGEVALILDAAPLISRASRSAQGSQAPALSN</sequence>
<dbReference type="SUPFAM" id="SSF50341">
    <property type="entry name" value="CheW-like"/>
    <property type="match status" value="1"/>
</dbReference>
<evidence type="ECO:0000256" key="10">
    <source>
        <dbReference type="ARBA" id="ARBA00023012"/>
    </source>
</evidence>
<dbReference type="SUPFAM" id="SSF47384">
    <property type="entry name" value="Homodimeric domain of signal transducing histidine kinase"/>
    <property type="match status" value="1"/>
</dbReference>
<dbReference type="InterPro" id="IPR036890">
    <property type="entry name" value="HATPase_C_sf"/>
</dbReference>
<comment type="function">
    <text evidence="11">Involved in the transmission of sensory signals from the chemoreceptors to the flagellar motors. CheA is autophosphorylated; it can transfer its phosphate group to either CheB or CheY.</text>
</comment>
<gene>
    <name evidence="16" type="ORF">J0I24_07785</name>
</gene>
<protein>
    <recommendedName>
        <fullName evidence="3">Chemotaxis protein CheA</fullName>
        <ecNumber evidence="2">2.7.13.3</ecNumber>
    </recommendedName>
</protein>
<evidence type="ECO:0000256" key="1">
    <source>
        <dbReference type="ARBA" id="ARBA00000085"/>
    </source>
</evidence>
<dbReference type="GO" id="GO:0006935">
    <property type="term" value="P:chemotaxis"/>
    <property type="evidence" value="ECO:0007669"/>
    <property type="project" value="UniProtKB-KW"/>
</dbReference>
<dbReference type="EC" id="2.7.13.3" evidence="2"/>
<dbReference type="SMART" id="SM00387">
    <property type="entry name" value="HATPase_c"/>
    <property type="match status" value="1"/>
</dbReference>
<dbReference type="PANTHER" id="PTHR43395:SF10">
    <property type="entry name" value="CHEMOTAXIS PROTEIN CHEA"/>
    <property type="match status" value="1"/>
</dbReference>
<evidence type="ECO:0000259" key="14">
    <source>
        <dbReference type="PROSITE" id="PS50851"/>
    </source>
</evidence>
<name>A0A8I1MXL2_THIA3</name>
<dbReference type="EMBL" id="JAFKMR010000016">
    <property type="protein sequence ID" value="MBN8744199.1"/>
    <property type="molecule type" value="Genomic_DNA"/>
</dbReference>
<evidence type="ECO:0000256" key="5">
    <source>
        <dbReference type="ARBA" id="ARBA00022553"/>
    </source>
</evidence>
<dbReference type="InterPro" id="IPR036061">
    <property type="entry name" value="CheW-like_dom_sf"/>
</dbReference>
<dbReference type="SUPFAM" id="SSF55874">
    <property type="entry name" value="ATPase domain of HSP90 chaperone/DNA topoisomerase II/histidine kinase"/>
    <property type="match status" value="1"/>
</dbReference>
<evidence type="ECO:0000256" key="11">
    <source>
        <dbReference type="ARBA" id="ARBA00035100"/>
    </source>
</evidence>
<dbReference type="SMART" id="SM01231">
    <property type="entry name" value="H-kinase_dim"/>
    <property type="match status" value="1"/>
</dbReference>
<feature type="domain" description="Histidine kinase" evidence="13">
    <location>
        <begin position="397"/>
        <end position="604"/>
    </location>
</feature>
<organism evidence="16 17">
    <name type="scientific">Thiomonas arsenitoxydans (strain DSM 22701 / CIP 110005 / 3As)</name>
    <dbReference type="NCBI Taxonomy" id="426114"/>
    <lineage>
        <taxon>Bacteria</taxon>
        <taxon>Pseudomonadati</taxon>
        <taxon>Pseudomonadota</taxon>
        <taxon>Betaproteobacteria</taxon>
        <taxon>Burkholderiales</taxon>
        <taxon>Thiomonas</taxon>
    </lineage>
</organism>
<evidence type="ECO:0000259" key="13">
    <source>
        <dbReference type="PROSITE" id="PS50109"/>
    </source>
</evidence>
<evidence type="ECO:0000256" key="12">
    <source>
        <dbReference type="PROSITE-ProRule" id="PRU00110"/>
    </source>
</evidence>
<dbReference type="InterPro" id="IPR004105">
    <property type="entry name" value="CheA-like_dim"/>
</dbReference>
<dbReference type="PROSITE" id="PS50851">
    <property type="entry name" value="CHEW"/>
    <property type="match status" value="1"/>
</dbReference>
<comment type="caution">
    <text evidence="16">The sequence shown here is derived from an EMBL/GenBank/DDBJ whole genome shotgun (WGS) entry which is preliminary data.</text>
</comment>
<evidence type="ECO:0000256" key="9">
    <source>
        <dbReference type="ARBA" id="ARBA00022840"/>
    </source>
</evidence>
<dbReference type="SMART" id="SM00073">
    <property type="entry name" value="HPT"/>
    <property type="match status" value="1"/>
</dbReference>
<keyword evidence="7" id="KW-0547">Nucleotide-binding</keyword>
<dbReference type="CDD" id="cd00088">
    <property type="entry name" value="HPT"/>
    <property type="match status" value="1"/>
</dbReference>
<dbReference type="InterPro" id="IPR036641">
    <property type="entry name" value="HPT_dom_sf"/>
</dbReference>
<dbReference type="GO" id="GO:0000155">
    <property type="term" value="F:phosphorelay sensor kinase activity"/>
    <property type="evidence" value="ECO:0007669"/>
    <property type="project" value="InterPro"/>
</dbReference>
<proteinExistence type="predicted"/>
<dbReference type="InterPro" id="IPR005467">
    <property type="entry name" value="His_kinase_dom"/>
</dbReference>
<dbReference type="PROSITE" id="PS50109">
    <property type="entry name" value="HIS_KIN"/>
    <property type="match status" value="1"/>
</dbReference>
<evidence type="ECO:0000313" key="17">
    <source>
        <dbReference type="Proteomes" id="UP000664800"/>
    </source>
</evidence>
<evidence type="ECO:0000256" key="7">
    <source>
        <dbReference type="ARBA" id="ARBA00022741"/>
    </source>
</evidence>
<dbReference type="PANTHER" id="PTHR43395">
    <property type="entry name" value="SENSOR HISTIDINE KINASE CHEA"/>
    <property type="match status" value="1"/>
</dbReference>
<evidence type="ECO:0000256" key="6">
    <source>
        <dbReference type="ARBA" id="ARBA00022679"/>
    </source>
</evidence>
<dbReference type="CDD" id="cd16916">
    <property type="entry name" value="HATPase_CheA-like"/>
    <property type="match status" value="1"/>
</dbReference>
<dbReference type="Proteomes" id="UP000664800">
    <property type="component" value="Unassembled WGS sequence"/>
</dbReference>